<accession>A0ACD3ABB0</accession>
<keyword evidence="2" id="KW-1185">Reference proteome</keyword>
<reference evidence="1 2" key="1">
    <citation type="journal article" date="2019" name="Nat. Ecol. Evol.">
        <title>Megaphylogeny resolves global patterns of mushroom evolution.</title>
        <authorList>
            <person name="Varga T."/>
            <person name="Krizsan K."/>
            <person name="Foldi C."/>
            <person name="Dima B."/>
            <person name="Sanchez-Garcia M."/>
            <person name="Sanchez-Ramirez S."/>
            <person name="Szollosi G.J."/>
            <person name="Szarkandi J.G."/>
            <person name="Papp V."/>
            <person name="Albert L."/>
            <person name="Andreopoulos W."/>
            <person name="Angelini C."/>
            <person name="Antonin V."/>
            <person name="Barry K.W."/>
            <person name="Bougher N.L."/>
            <person name="Buchanan P."/>
            <person name="Buyck B."/>
            <person name="Bense V."/>
            <person name="Catcheside P."/>
            <person name="Chovatia M."/>
            <person name="Cooper J."/>
            <person name="Damon W."/>
            <person name="Desjardin D."/>
            <person name="Finy P."/>
            <person name="Geml J."/>
            <person name="Haridas S."/>
            <person name="Hughes K."/>
            <person name="Justo A."/>
            <person name="Karasinski D."/>
            <person name="Kautmanova I."/>
            <person name="Kiss B."/>
            <person name="Kocsube S."/>
            <person name="Kotiranta H."/>
            <person name="LaButti K.M."/>
            <person name="Lechner B.E."/>
            <person name="Liimatainen K."/>
            <person name="Lipzen A."/>
            <person name="Lukacs Z."/>
            <person name="Mihaltcheva S."/>
            <person name="Morgado L.N."/>
            <person name="Niskanen T."/>
            <person name="Noordeloos M.E."/>
            <person name="Ohm R.A."/>
            <person name="Ortiz-Santana B."/>
            <person name="Ovrebo C."/>
            <person name="Racz N."/>
            <person name="Riley R."/>
            <person name="Savchenko A."/>
            <person name="Shiryaev A."/>
            <person name="Soop K."/>
            <person name="Spirin V."/>
            <person name="Szebenyi C."/>
            <person name="Tomsovsky M."/>
            <person name="Tulloss R.E."/>
            <person name="Uehling J."/>
            <person name="Grigoriev I.V."/>
            <person name="Vagvolgyi C."/>
            <person name="Papp T."/>
            <person name="Martin F.M."/>
            <person name="Miettinen O."/>
            <person name="Hibbett D.S."/>
            <person name="Nagy L.G."/>
        </authorList>
    </citation>
    <scope>NUCLEOTIDE SEQUENCE [LARGE SCALE GENOMIC DNA]</scope>
    <source>
        <strain evidence="1 2">NL-1719</strain>
    </source>
</reference>
<dbReference type="Proteomes" id="UP000308600">
    <property type="component" value="Unassembled WGS sequence"/>
</dbReference>
<dbReference type="EMBL" id="ML208545">
    <property type="protein sequence ID" value="TFK63010.1"/>
    <property type="molecule type" value="Genomic_DNA"/>
</dbReference>
<evidence type="ECO:0000313" key="1">
    <source>
        <dbReference type="EMBL" id="TFK63010.1"/>
    </source>
</evidence>
<gene>
    <name evidence="1" type="ORF">BDN72DRAFT_848138</name>
</gene>
<protein>
    <submittedName>
        <fullName evidence="1">Uncharacterized protein</fullName>
    </submittedName>
</protein>
<organism evidence="1 2">
    <name type="scientific">Pluteus cervinus</name>
    <dbReference type="NCBI Taxonomy" id="181527"/>
    <lineage>
        <taxon>Eukaryota</taxon>
        <taxon>Fungi</taxon>
        <taxon>Dikarya</taxon>
        <taxon>Basidiomycota</taxon>
        <taxon>Agaricomycotina</taxon>
        <taxon>Agaricomycetes</taxon>
        <taxon>Agaricomycetidae</taxon>
        <taxon>Agaricales</taxon>
        <taxon>Pluteineae</taxon>
        <taxon>Pluteaceae</taxon>
        <taxon>Pluteus</taxon>
    </lineage>
</organism>
<proteinExistence type="predicted"/>
<sequence length="186" mass="21447">MSFHILSESRVLIFTGNTVEIYAIPPLSEEPLPAELYQGDKTAPVWSSNCFTYGHYSISRPYEFCGKLCFMLHNKSSVFALVFDQIDDKPAHQVKLFKYTFHSWATSLTMSPRRAFCFHKGKYSTTMSISWRPYPCDEMIAPKWSGTRRDHPTIWPVYPIVMDEEVGRVALKAKNSVILDFAAIYR</sequence>
<name>A0ACD3ABB0_9AGAR</name>
<evidence type="ECO:0000313" key="2">
    <source>
        <dbReference type="Proteomes" id="UP000308600"/>
    </source>
</evidence>